<dbReference type="EMBL" id="JAUCMV010000002">
    <property type="protein sequence ID" value="KAK0417051.1"/>
    <property type="molecule type" value="Genomic_DNA"/>
</dbReference>
<dbReference type="InterPro" id="IPR056987">
    <property type="entry name" value="ZMYND8_CC"/>
</dbReference>
<dbReference type="GO" id="GO:0005814">
    <property type="term" value="C:centriole"/>
    <property type="evidence" value="ECO:0007669"/>
    <property type="project" value="TreeGrafter"/>
</dbReference>
<keyword evidence="7" id="KW-1185">Reference proteome</keyword>
<keyword evidence="2" id="KW-0175">Coiled coil</keyword>
<dbReference type="InterPro" id="IPR001232">
    <property type="entry name" value="SKP1-like"/>
</dbReference>
<dbReference type="InterPro" id="IPR011333">
    <property type="entry name" value="SKP1/BTB/POZ_sf"/>
</dbReference>
<reference evidence="6" key="1">
    <citation type="submission" date="2023-06" db="EMBL/GenBank/DDBJ databases">
        <title>Genomic analysis of the entomopathogenic nematode Steinernema hermaphroditum.</title>
        <authorList>
            <person name="Schwarz E.M."/>
            <person name="Heppert J.K."/>
            <person name="Baniya A."/>
            <person name="Schwartz H.T."/>
            <person name="Tan C.-H."/>
            <person name="Antoshechkin I."/>
            <person name="Sternberg P.W."/>
            <person name="Goodrich-Blair H."/>
            <person name="Dillman A.R."/>
        </authorList>
    </citation>
    <scope>NUCLEOTIDE SEQUENCE</scope>
    <source>
        <strain evidence="6">PS9179</strain>
        <tissue evidence="6">Whole animal</tissue>
    </source>
</reference>
<dbReference type="Gene3D" id="3.30.710.10">
    <property type="entry name" value="Potassium Channel Kv1.1, Chain A"/>
    <property type="match status" value="1"/>
</dbReference>
<comment type="similarity">
    <text evidence="1">Belongs to the SKP1 family.</text>
</comment>
<comment type="caution">
    <text evidence="6">The sequence shown here is derived from an EMBL/GenBank/DDBJ whole genome shotgun (WGS) entry which is preliminary data.</text>
</comment>
<evidence type="ECO:0000256" key="3">
    <source>
        <dbReference type="SAM" id="MobiDB-lite"/>
    </source>
</evidence>
<dbReference type="PANTHER" id="PTHR33689">
    <property type="entry name" value="FAS-BINDING FACTOR 1"/>
    <property type="match status" value="1"/>
</dbReference>
<feature type="domain" description="SKP1 component POZ" evidence="4">
    <location>
        <begin position="411"/>
        <end position="468"/>
    </location>
</feature>
<dbReference type="GO" id="GO:0090162">
    <property type="term" value="P:establishment of epithelial cell polarity"/>
    <property type="evidence" value="ECO:0007669"/>
    <property type="project" value="InterPro"/>
</dbReference>
<feature type="region of interest" description="Disordered" evidence="3">
    <location>
        <begin position="40"/>
        <end position="122"/>
    </location>
</feature>
<evidence type="ECO:0000256" key="2">
    <source>
        <dbReference type="SAM" id="Coils"/>
    </source>
</evidence>
<dbReference type="Pfam" id="PF03931">
    <property type="entry name" value="Skp1_POZ"/>
    <property type="match status" value="1"/>
</dbReference>
<protein>
    <submittedName>
        <fullName evidence="6">Uncharacterized protein</fullName>
    </submittedName>
</protein>
<feature type="domain" description="ZMYND8 coiled-coil" evidence="5">
    <location>
        <begin position="155"/>
        <end position="216"/>
    </location>
</feature>
<proteinExistence type="inferred from homology"/>
<evidence type="ECO:0000313" key="7">
    <source>
        <dbReference type="Proteomes" id="UP001175271"/>
    </source>
</evidence>
<dbReference type="GO" id="GO:0036064">
    <property type="term" value="C:ciliary basal body"/>
    <property type="evidence" value="ECO:0007669"/>
    <property type="project" value="TreeGrafter"/>
</dbReference>
<dbReference type="SUPFAM" id="SSF81382">
    <property type="entry name" value="Skp1 dimerisation domain-like"/>
    <property type="match status" value="1"/>
</dbReference>
<dbReference type="InterPro" id="IPR033561">
    <property type="entry name" value="FBF1"/>
</dbReference>
<dbReference type="Pfam" id="PF23460">
    <property type="entry name" value="ZMYND8_CC"/>
    <property type="match status" value="1"/>
</dbReference>
<dbReference type="InterPro" id="IPR016073">
    <property type="entry name" value="Skp1_comp_POZ"/>
</dbReference>
<dbReference type="AlphaFoldDB" id="A0AA39I3A9"/>
<evidence type="ECO:0000256" key="1">
    <source>
        <dbReference type="ARBA" id="ARBA00009993"/>
    </source>
</evidence>
<feature type="compositionally biased region" description="Basic and acidic residues" evidence="3">
    <location>
        <begin position="83"/>
        <end position="99"/>
    </location>
</feature>
<dbReference type="GO" id="GO:0097539">
    <property type="term" value="C:ciliary transition fiber"/>
    <property type="evidence" value="ECO:0007669"/>
    <property type="project" value="InterPro"/>
</dbReference>
<evidence type="ECO:0000313" key="6">
    <source>
        <dbReference type="EMBL" id="KAK0417051.1"/>
    </source>
</evidence>
<dbReference type="PANTHER" id="PTHR33689:SF1">
    <property type="entry name" value="FAS-BINDING FACTOR 1"/>
    <property type="match status" value="1"/>
</dbReference>
<dbReference type="SMART" id="SM00512">
    <property type="entry name" value="Skp1"/>
    <property type="match status" value="1"/>
</dbReference>
<dbReference type="SUPFAM" id="SSF54695">
    <property type="entry name" value="POZ domain"/>
    <property type="match status" value="1"/>
</dbReference>
<evidence type="ECO:0000259" key="4">
    <source>
        <dbReference type="Pfam" id="PF03931"/>
    </source>
</evidence>
<gene>
    <name evidence="6" type="ORF">QR680_012808</name>
</gene>
<sequence length="559" mass="64623">MATRRARGRCRTFERHSMDDDDLDIALPSNKGEKTLLDDLFGAPKRPSSALRATSRDFGDLFSSSSSGRPLSGKKGHVTFQENLKKKNSLDDLLVEKPTKPAPVTQTRSTSPSASSQRELEQLRRELSELRYEREEDQKASRDATKSLGVVRAEHQREIDELREQHRRQISELTNQHTVEIASLRAGFDAERSRILTEQTRQGEVEKVADKVESMKEYLERISGSVSRIGDRQAVEAEELRRLNEAELQEKRRHLADETRLLQSEKRKVEEVNAQLMDVFEKHKLLLEKDKHGVEEERRRLADEKQKFKNDQRDLLYMLERRKMEIDADKGAFMAEQQNLLVRVMSERAALDEEKKQFAQQRDADVARIREEAEQLEHKVLQVDRALGALENARLMYSSKHSHLVQLEEVLMEDDEEFLEISEEALKLCITLWTMLEEVEMPEGAPIPLPNVDFPTAKKVVERCEQHKMDFMSETDTPEAGMKPSPPPFDMPRWDREFLGKDAIPEMARLVTAANYLEIPWLYKSCCVRIFTDYTRDTSVEQLMTLLEPRGTSDLSTTN</sequence>
<feature type="compositionally biased region" description="Low complexity" evidence="3">
    <location>
        <begin position="60"/>
        <end position="71"/>
    </location>
</feature>
<dbReference type="GO" id="GO:0006511">
    <property type="term" value="P:ubiquitin-dependent protein catabolic process"/>
    <property type="evidence" value="ECO:0007669"/>
    <property type="project" value="InterPro"/>
</dbReference>
<feature type="coiled-coil region" evidence="2">
    <location>
        <begin position="237"/>
        <end position="393"/>
    </location>
</feature>
<dbReference type="Proteomes" id="UP001175271">
    <property type="component" value="Unassembled WGS sequence"/>
</dbReference>
<feature type="compositionally biased region" description="Polar residues" evidence="3">
    <location>
        <begin position="104"/>
        <end position="114"/>
    </location>
</feature>
<dbReference type="InterPro" id="IPR036296">
    <property type="entry name" value="SKP1-like_dim_sf"/>
</dbReference>
<name>A0AA39I3A9_9BILA</name>
<dbReference type="GO" id="GO:0060271">
    <property type="term" value="P:cilium assembly"/>
    <property type="evidence" value="ECO:0007669"/>
    <property type="project" value="InterPro"/>
</dbReference>
<evidence type="ECO:0000259" key="5">
    <source>
        <dbReference type="Pfam" id="PF23460"/>
    </source>
</evidence>
<organism evidence="6 7">
    <name type="scientific">Steinernema hermaphroditum</name>
    <dbReference type="NCBI Taxonomy" id="289476"/>
    <lineage>
        <taxon>Eukaryota</taxon>
        <taxon>Metazoa</taxon>
        <taxon>Ecdysozoa</taxon>
        <taxon>Nematoda</taxon>
        <taxon>Chromadorea</taxon>
        <taxon>Rhabditida</taxon>
        <taxon>Tylenchina</taxon>
        <taxon>Panagrolaimomorpha</taxon>
        <taxon>Strongyloidoidea</taxon>
        <taxon>Steinernematidae</taxon>
        <taxon>Steinernema</taxon>
    </lineage>
</organism>
<accession>A0AA39I3A9</accession>